<dbReference type="Proteomes" id="UP001360560">
    <property type="component" value="Unassembled WGS sequence"/>
</dbReference>
<evidence type="ECO:0000256" key="4">
    <source>
        <dbReference type="ARBA" id="ARBA00022692"/>
    </source>
</evidence>
<dbReference type="GO" id="GO:0016020">
    <property type="term" value="C:membrane"/>
    <property type="evidence" value="ECO:0007669"/>
    <property type="project" value="UniProtKB-SubCell"/>
</dbReference>
<dbReference type="Pfam" id="PF00153">
    <property type="entry name" value="Mito_carr"/>
    <property type="match status" value="3"/>
</dbReference>
<dbReference type="InterPro" id="IPR018108">
    <property type="entry name" value="MCP_transmembrane"/>
</dbReference>
<dbReference type="PANTHER" id="PTHR45683">
    <property type="entry name" value="MITOCHONDRIAL NICOTINAMIDE ADENINE DINUCLEOTIDE TRANSPORTER 1-RELATED-RELATED"/>
    <property type="match status" value="1"/>
</dbReference>
<evidence type="ECO:0000256" key="9">
    <source>
        <dbReference type="RuleBase" id="RU000488"/>
    </source>
</evidence>
<keyword evidence="7 8" id="KW-0472">Membrane</keyword>
<dbReference type="PROSITE" id="PS50920">
    <property type="entry name" value="SOLCAR"/>
    <property type="match status" value="3"/>
</dbReference>
<proteinExistence type="inferred from homology"/>
<keyword evidence="6 11" id="KW-1133">Transmembrane helix</keyword>
<organism evidence="12 13">
    <name type="scientific">Saccharomycopsis crataegensis</name>
    <dbReference type="NCBI Taxonomy" id="43959"/>
    <lineage>
        <taxon>Eukaryota</taxon>
        <taxon>Fungi</taxon>
        <taxon>Dikarya</taxon>
        <taxon>Ascomycota</taxon>
        <taxon>Saccharomycotina</taxon>
        <taxon>Saccharomycetes</taxon>
        <taxon>Saccharomycopsidaceae</taxon>
        <taxon>Saccharomycopsis</taxon>
    </lineage>
</organism>
<evidence type="ECO:0000256" key="11">
    <source>
        <dbReference type="SAM" id="Phobius"/>
    </source>
</evidence>
<evidence type="ECO:0000256" key="3">
    <source>
        <dbReference type="ARBA" id="ARBA00022448"/>
    </source>
</evidence>
<keyword evidence="3 9" id="KW-0813">Transport</keyword>
<evidence type="ECO:0000256" key="1">
    <source>
        <dbReference type="ARBA" id="ARBA00004141"/>
    </source>
</evidence>
<evidence type="ECO:0000313" key="12">
    <source>
        <dbReference type="EMBL" id="GMM35660.1"/>
    </source>
</evidence>
<dbReference type="AlphaFoldDB" id="A0AAV5QMV3"/>
<comment type="similarity">
    <text evidence="2 9">Belongs to the mitochondrial carrier (TC 2.A.29) family.</text>
</comment>
<evidence type="ECO:0000313" key="13">
    <source>
        <dbReference type="Proteomes" id="UP001360560"/>
    </source>
</evidence>
<feature type="repeat" description="Solcar" evidence="8">
    <location>
        <begin position="322"/>
        <end position="421"/>
    </location>
</feature>
<evidence type="ECO:0000256" key="8">
    <source>
        <dbReference type="PROSITE-ProRule" id="PRU00282"/>
    </source>
</evidence>
<dbReference type="SUPFAM" id="SSF103506">
    <property type="entry name" value="Mitochondrial carrier"/>
    <property type="match status" value="1"/>
</dbReference>
<feature type="repeat" description="Solcar" evidence="8">
    <location>
        <begin position="75"/>
        <end position="172"/>
    </location>
</feature>
<feature type="transmembrane region" description="Helical" evidence="11">
    <location>
        <begin position="263"/>
        <end position="282"/>
    </location>
</feature>
<evidence type="ECO:0000256" key="5">
    <source>
        <dbReference type="ARBA" id="ARBA00022737"/>
    </source>
</evidence>
<dbReference type="GeneID" id="90073639"/>
<reference evidence="12 13" key="1">
    <citation type="journal article" date="2023" name="Elife">
        <title>Identification of key yeast species and microbe-microbe interactions impacting larval growth of Drosophila in the wild.</title>
        <authorList>
            <person name="Mure A."/>
            <person name="Sugiura Y."/>
            <person name="Maeda R."/>
            <person name="Honda K."/>
            <person name="Sakurai N."/>
            <person name="Takahashi Y."/>
            <person name="Watada M."/>
            <person name="Katoh T."/>
            <person name="Gotoh A."/>
            <person name="Gotoh Y."/>
            <person name="Taniguchi I."/>
            <person name="Nakamura K."/>
            <person name="Hayashi T."/>
            <person name="Katayama T."/>
            <person name="Uemura T."/>
            <person name="Hattori Y."/>
        </authorList>
    </citation>
    <scope>NUCLEOTIDE SEQUENCE [LARGE SCALE GENOMIC DNA]</scope>
    <source>
        <strain evidence="12 13">SC-9</strain>
    </source>
</reference>
<comment type="caution">
    <text evidence="12">The sequence shown here is derived from an EMBL/GenBank/DDBJ whole genome shotgun (WGS) entry which is preliminary data.</text>
</comment>
<dbReference type="Gene3D" id="1.50.40.10">
    <property type="entry name" value="Mitochondrial carrier domain"/>
    <property type="match status" value="1"/>
</dbReference>
<sequence>MKFPSDPNDENPLVNPSINLADQEFTNTSSSIHKIKHQKSETSSTSTASTTTTTIQETYHFPKRVKPVPVLSYLSDTQISAVSGALSGFLAGVSVCPLDVAKTRLQAQGVMRMDSNNNSPTSLKYRGIFGTLGKIFAEEGVRGLYRGLVPITIGYLPNWMIYFTVYEKAKVFYPTLVKSTLGYDLENGDNKHSMLKYFCYSISAITAGGVATTITNPIWVVKTRLMLQTSNGQNVYQGGAAQNYYSGTLDACRKMYKSEGIKVFYSGLVPSLFGLFHVAIHFPVYEYIKKLLHCENQSGYLQNNKYRILNNNDREAKEERFYFFLKLILASSLSKMCASTLTYPHEVLRTRLQIGDAPSSSSSTVNNPSTSRHKSRIVRLSAEIYKTQGIKGFYSGYCTNLTRTVPSSAVTLVSFEFIKLYLEKINCAGQFD</sequence>
<keyword evidence="5" id="KW-0677">Repeat</keyword>
<keyword evidence="13" id="KW-1185">Reference proteome</keyword>
<keyword evidence="4 8" id="KW-0812">Transmembrane</keyword>
<name>A0AAV5QMV3_9ASCO</name>
<evidence type="ECO:0000256" key="10">
    <source>
        <dbReference type="SAM" id="MobiDB-lite"/>
    </source>
</evidence>
<dbReference type="GO" id="GO:0006862">
    <property type="term" value="P:nucleotide transport"/>
    <property type="evidence" value="ECO:0007669"/>
    <property type="project" value="InterPro"/>
</dbReference>
<accession>A0AAV5QMV3</accession>
<dbReference type="InterPro" id="IPR023395">
    <property type="entry name" value="MCP_dom_sf"/>
</dbReference>
<evidence type="ECO:0000256" key="2">
    <source>
        <dbReference type="ARBA" id="ARBA00006375"/>
    </source>
</evidence>
<dbReference type="RefSeq" id="XP_064852660.1">
    <property type="nucleotide sequence ID" value="XM_064996588.1"/>
</dbReference>
<comment type="subcellular location">
    <subcellularLocation>
        <location evidence="1">Membrane</location>
        <topology evidence="1">Multi-pass membrane protein</topology>
    </subcellularLocation>
</comment>
<feature type="repeat" description="Solcar" evidence="8">
    <location>
        <begin position="195"/>
        <end position="291"/>
    </location>
</feature>
<protein>
    <submittedName>
        <fullName evidence="12">NAD+ transporter</fullName>
    </submittedName>
</protein>
<evidence type="ECO:0000256" key="7">
    <source>
        <dbReference type="ARBA" id="ARBA00023136"/>
    </source>
</evidence>
<dbReference type="GO" id="GO:0055085">
    <property type="term" value="P:transmembrane transport"/>
    <property type="evidence" value="ECO:0007669"/>
    <property type="project" value="InterPro"/>
</dbReference>
<evidence type="ECO:0000256" key="6">
    <source>
        <dbReference type="ARBA" id="ARBA00022989"/>
    </source>
</evidence>
<feature type="compositionally biased region" description="Low complexity" evidence="10">
    <location>
        <begin position="41"/>
        <end position="53"/>
    </location>
</feature>
<feature type="region of interest" description="Disordered" evidence="10">
    <location>
        <begin position="30"/>
        <end position="53"/>
    </location>
</feature>
<gene>
    <name evidence="12" type="ORF">DASC09_029850</name>
</gene>
<dbReference type="EMBL" id="BTFZ01000010">
    <property type="protein sequence ID" value="GMM35660.1"/>
    <property type="molecule type" value="Genomic_DNA"/>
</dbReference>
<dbReference type="InterPro" id="IPR044712">
    <property type="entry name" value="SLC25A32-like"/>
</dbReference>